<dbReference type="Pfam" id="PF06985">
    <property type="entry name" value="HET"/>
    <property type="match status" value="1"/>
</dbReference>
<accession>A0A6A7AJS0</accession>
<dbReference type="Proteomes" id="UP000799424">
    <property type="component" value="Unassembled WGS sequence"/>
</dbReference>
<dbReference type="SUPFAM" id="SSF52540">
    <property type="entry name" value="P-loop containing nucleoside triphosphate hydrolases"/>
    <property type="match status" value="1"/>
</dbReference>
<organism evidence="3 4">
    <name type="scientific">Ophiobolus disseminans</name>
    <dbReference type="NCBI Taxonomy" id="1469910"/>
    <lineage>
        <taxon>Eukaryota</taxon>
        <taxon>Fungi</taxon>
        <taxon>Dikarya</taxon>
        <taxon>Ascomycota</taxon>
        <taxon>Pezizomycotina</taxon>
        <taxon>Dothideomycetes</taxon>
        <taxon>Pleosporomycetidae</taxon>
        <taxon>Pleosporales</taxon>
        <taxon>Pleosporineae</taxon>
        <taxon>Phaeosphaeriaceae</taxon>
        <taxon>Ophiobolus</taxon>
    </lineage>
</organism>
<dbReference type="OrthoDB" id="20872at2759"/>
<sequence>MRLLQFQGAGSFSVVEFQGNNVPPYAILSHTWGPSNEEVTYQDLLNSTGKDKSGYRKLTFCRQRAAEDGLYYFWIDTCCINKDSSAELSEAINSMFRWYHEAVKCYAYLSDVSTIGSTGGSVTFQESRWFTRGWTLQELLAPKSVEFFSTEGDLLGSKSSRVKAIARITGISTEALLGRAMSQFSVEERMAWASRRETTREEDIAYSLFGMFDIHMPLIYGEGKEKALRRLRKEIRELSGDTAASLSQNTQNRSLTQDMTPTYYIPFLKNRYFVGRRDELYVLKQKLIVDCNCQKMSIVGLGGTGKTQVALQFAYIVKETWPEYSIFWMPALSMESFDQACADVARRLHIPLAVGEEGAAKELVKQHLSAGRTGRWLLVLDNADDAEILFGAGQSKGIVDYLPESEEGVTVYTTRTLDVAVSLTRGDVIELRAMDRQDAKDFLKKSLIRKDLLCNGAATTELLDELTCLPLAIAQAAAYLNMNRVSIAKYLKLLRNTEQDIVGVMSREFRDNTRYEGLANAVATTWMVSFSQVQARNAAAADLLAYMSRIEWKAIPQSLLPSVQSEERLEDAMGTLCGYSFLTRRETDKQEGREEAEAEEEWYDMHRLVHLATRIWIRKYSNAAEVTERAVGHTASVFPSDDYANRAVWRAYLPHALQLLESKPDCGWQNPRGSEVARGVLPAEGPA</sequence>
<dbReference type="Gene3D" id="3.40.50.300">
    <property type="entry name" value="P-loop containing nucleotide triphosphate hydrolases"/>
    <property type="match status" value="1"/>
</dbReference>
<gene>
    <name evidence="3" type="ORF">CC86DRAFT_461321</name>
</gene>
<proteinExistence type="predicted"/>
<protein>
    <submittedName>
        <fullName evidence="3">HET-domain-containing protein</fullName>
    </submittedName>
</protein>
<dbReference type="InterPro" id="IPR010730">
    <property type="entry name" value="HET"/>
</dbReference>
<dbReference type="AlphaFoldDB" id="A0A6A7AJS0"/>
<dbReference type="PANTHER" id="PTHR10622">
    <property type="entry name" value="HET DOMAIN-CONTAINING PROTEIN"/>
    <property type="match status" value="1"/>
</dbReference>
<feature type="domain" description="NB-ARC" evidence="1">
    <location>
        <begin position="282"/>
        <end position="451"/>
    </location>
</feature>
<evidence type="ECO:0000259" key="1">
    <source>
        <dbReference type="Pfam" id="PF00931"/>
    </source>
</evidence>
<feature type="domain" description="Heterokaryon incompatibility" evidence="2">
    <location>
        <begin position="25"/>
        <end position="112"/>
    </location>
</feature>
<dbReference type="PANTHER" id="PTHR10622:SF13">
    <property type="entry name" value="NACHT DOMAIN-CONTAINING PROTEIN"/>
    <property type="match status" value="1"/>
</dbReference>
<reference evidence="3" key="1">
    <citation type="journal article" date="2020" name="Stud. Mycol.">
        <title>101 Dothideomycetes genomes: a test case for predicting lifestyles and emergence of pathogens.</title>
        <authorList>
            <person name="Haridas S."/>
            <person name="Albert R."/>
            <person name="Binder M."/>
            <person name="Bloem J."/>
            <person name="Labutti K."/>
            <person name="Salamov A."/>
            <person name="Andreopoulos B."/>
            <person name="Baker S."/>
            <person name="Barry K."/>
            <person name="Bills G."/>
            <person name="Bluhm B."/>
            <person name="Cannon C."/>
            <person name="Castanera R."/>
            <person name="Culley D."/>
            <person name="Daum C."/>
            <person name="Ezra D."/>
            <person name="Gonzalez J."/>
            <person name="Henrissat B."/>
            <person name="Kuo A."/>
            <person name="Liang C."/>
            <person name="Lipzen A."/>
            <person name="Lutzoni F."/>
            <person name="Magnuson J."/>
            <person name="Mondo S."/>
            <person name="Nolan M."/>
            <person name="Ohm R."/>
            <person name="Pangilinan J."/>
            <person name="Park H.-J."/>
            <person name="Ramirez L."/>
            <person name="Alfaro M."/>
            <person name="Sun H."/>
            <person name="Tritt A."/>
            <person name="Yoshinaga Y."/>
            <person name="Zwiers L.-H."/>
            <person name="Turgeon B."/>
            <person name="Goodwin S."/>
            <person name="Spatafora J."/>
            <person name="Crous P."/>
            <person name="Grigoriev I."/>
        </authorList>
    </citation>
    <scope>NUCLEOTIDE SEQUENCE</scope>
    <source>
        <strain evidence="3">CBS 113818</strain>
    </source>
</reference>
<evidence type="ECO:0000259" key="2">
    <source>
        <dbReference type="Pfam" id="PF06985"/>
    </source>
</evidence>
<dbReference type="GO" id="GO:0043531">
    <property type="term" value="F:ADP binding"/>
    <property type="evidence" value="ECO:0007669"/>
    <property type="project" value="InterPro"/>
</dbReference>
<name>A0A6A7AJS0_9PLEO</name>
<evidence type="ECO:0000313" key="3">
    <source>
        <dbReference type="EMBL" id="KAF2832835.1"/>
    </source>
</evidence>
<keyword evidence="4" id="KW-1185">Reference proteome</keyword>
<evidence type="ECO:0000313" key="4">
    <source>
        <dbReference type="Proteomes" id="UP000799424"/>
    </source>
</evidence>
<dbReference type="Pfam" id="PF00931">
    <property type="entry name" value="NB-ARC"/>
    <property type="match status" value="1"/>
</dbReference>
<dbReference type="InterPro" id="IPR002182">
    <property type="entry name" value="NB-ARC"/>
</dbReference>
<dbReference type="EMBL" id="MU006216">
    <property type="protein sequence ID" value="KAF2832835.1"/>
    <property type="molecule type" value="Genomic_DNA"/>
</dbReference>
<dbReference type="InterPro" id="IPR027417">
    <property type="entry name" value="P-loop_NTPase"/>
</dbReference>